<accession>I6CAS7</accession>
<dbReference type="Proteomes" id="UP000005407">
    <property type="component" value="Unassembled WGS sequence"/>
</dbReference>
<keyword evidence="1" id="KW-0732">Signal</keyword>
<comment type="caution">
    <text evidence="3">The sequence shown here is derived from an EMBL/GenBank/DDBJ whole genome shotgun (WGS) entry which is preliminary data.</text>
</comment>
<feature type="chain" id="PRO_5003702837" description="DUF4049 domain-containing protein" evidence="1">
    <location>
        <begin position="21"/>
        <end position="235"/>
    </location>
</feature>
<dbReference type="PATRIC" id="fig|766150.3.peg.4443"/>
<dbReference type="InterPro" id="IPR025123">
    <property type="entry name" value="DUF4049"/>
</dbReference>
<protein>
    <recommendedName>
        <fullName evidence="2">DUF4049 domain-containing protein</fullName>
    </recommendedName>
</protein>
<evidence type="ECO:0000313" key="3">
    <source>
        <dbReference type="EMBL" id="EIQ16619.1"/>
    </source>
</evidence>
<name>I6CAS7_SHIFL</name>
<evidence type="ECO:0000256" key="1">
    <source>
        <dbReference type="SAM" id="SignalP"/>
    </source>
</evidence>
<sequence>MPCFTAMRAEIALMSGSAFAVTHHAFSSGAGRTSDRNGSHASTLKSPSYTKSVSWQHYPRIKDYPVCFYDPKYKIMANHHGIIFDEQRKRYIIGPITVSIDEMTNALDPVELAEIINKKHHAVINGKKFKNSRAISCRSFNRYFSVSTDYRPKLEALLACSQMLGINQVVAHNGNGGRECIGETGTVLGLNARDSKHAGRMFSMHNCQINPGAGPEITTPWKSYQHEKTEMDLCL</sequence>
<feature type="domain" description="DUF4049" evidence="2">
    <location>
        <begin position="50"/>
        <end position="208"/>
    </location>
</feature>
<dbReference type="AlphaFoldDB" id="I6CAS7"/>
<feature type="signal peptide" evidence="1">
    <location>
        <begin position="1"/>
        <end position="20"/>
    </location>
</feature>
<reference evidence="3 4" key="1">
    <citation type="submission" date="2012-03" db="EMBL/GenBank/DDBJ databases">
        <authorList>
            <person name="Rasko D."/>
            <person name="Redman J."/>
            <person name="Daugherty S.C."/>
            <person name="Tallon L."/>
            <person name="Sadzewicz L."/>
            <person name="Jones K."/>
            <person name="Santana-Cruz I."/>
            <person name="Liu X."/>
        </authorList>
    </citation>
    <scope>NUCLEOTIDE SEQUENCE [LARGE SCALE GENOMIC DNA]</scope>
    <source>
        <strain evidence="3 4">K-315</strain>
    </source>
</reference>
<dbReference type="Pfam" id="PF13258">
    <property type="entry name" value="DUF4049"/>
    <property type="match status" value="1"/>
</dbReference>
<evidence type="ECO:0000259" key="2">
    <source>
        <dbReference type="Pfam" id="PF13258"/>
    </source>
</evidence>
<gene>
    <name evidence="3" type="ORF">SFK315_4610</name>
</gene>
<proteinExistence type="predicted"/>
<evidence type="ECO:0000313" key="4">
    <source>
        <dbReference type="Proteomes" id="UP000005407"/>
    </source>
</evidence>
<dbReference type="EMBL" id="AKMY01000072">
    <property type="protein sequence ID" value="EIQ16619.1"/>
    <property type="molecule type" value="Genomic_DNA"/>
</dbReference>
<organism evidence="3 4">
    <name type="scientific">Shigella flexneri K-315</name>
    <dbReference type="NCBI Taxonomy" id="766150"/>
    <lineage>
        <taxon>Bacteria</taxon>
        <taxon>Pseudomonadati</taxon>
        <taxon>Pseudomonadota</taxon>
        <taxon>Gammaproteobacteria</taxon>
        <taxon>Enterobacterales</taxon>
        <taxon>Enterobacteriaceae</taxon>
        <taxon>Shigella</taxon>
    </lineage>
</organism>